<dbReference type="OrthoDB" id="7651547at2"/>
<dbReference type="RefSeq" id="WP_089991100.1">
    <property type="nucleotide sequence ID" value="NZ_FOIZ01000001.1"/>
</dbReference>
<feature type="compositionally biased region" description="Basic and acidic residues" evidence="1">
    <location>
        <begin position="96"/>
        <end position="107"/>
    </location>
</feature>
<dbReference type="EMBL" id="FOIZ01000001">
    <property type="protein sequence ID" value="SEW10113.1"/>
    <property type="molecule type" value="Genomic_DNA"/>
</dbReference>
<evidence type="ECO:0000313" key="3">
    <source>
        <dbReference type="Proteomes" id="UP000199167"/>
    </source>
</evidence>
<dbReference type="Gene3D" id="1.10.1470.10">
    <property type="entry name" value="YjbJ"/>
    <property type="match status" value="1"/>
</dbReference>
<reference evidence="2 3" key="1">
    <citation type="submission" date="2016-10" db="EMBL/GenBank/DDBJ databases">
        <authorList>
            <person name="de Groot N.N."/>
        </authorList>
    </citation>
    <scope>NUCLEOTIDE SEQUENCE [LARGE SCALE GENOMIC DNA]</scope>
    <source>
        <strain evidence="2 3">DSM 17925</strain>
    </source>
</reference>
<evidence type="ECO:0000256" key="1">
    <source>
        <dbReference type="SAM" id="MobiDB-lite"/>
    </source>
</evidence>
<feature type="region of interest" description="Disordered" evidence="1">
    <location>
        <begin position="74"/>
        <end position="115"/>
    </location>
</feature>
<dbReference type="AlphaFoldDB" id="A0A1I0P7N0"/>
<evidence type="ECO:0000313" key="2">
    <source>
        <dbReference type="EMBL" id="SEW10113.1"/>
    </source>
</evidence>
<accession>A0A1I0P7N0</accession>
<gene>
    <name evidence="2" type="ORF">SAMN04488515_1047</name>
</gene>
<organism evidence="2 3">
    <name type="scientific">Cognatiyoonia koreensis</name>
    <dbReference type="NCBI Taxonomy" id="364200"/>
    <lineage>
        <taxon>Bacteria</taxon>
        <taxon>Pseudomonadati</taxon>
        <taxon>Pseudomonadota</taxon>
        <taxon>Alphaproteobacteria</taxon>
        <taxon>Rhodobacterales</taxon>
        <taxon>Paracoccaceae</taxon>
        <taxon>Cognatiyoonia</taxon>
    </lineage>
</organism>
<sequence>MQWKNIAQNWPAFAPRLMTKWPELEENTLLSIDGDQDKFVDYLKTRTGMDTVTAQMELADWMMGAEPADAVMDSTRDNEQISNSAQEMAVGEDALSDDKKFGDDGKAENPVGRAA</sequence>
<dbReference type="InterPro" id="IPR036629">
    <property type="entry name" value="YjbJ_sf"/>
</dbReference>
<keyword evidence="3" id="KW-1185">Reference proteome</keyword>
<dbReference type="Proteomes" id="UP000199167">
    <property type="component" value="Unassembled WGS sequence"/>
</dbReference>
<name>A0A1I0P7N0_9RHOB</name>
<proteinExistence type="predicted"/>
<protein>
    <submittedName>
        <fullName evidence="2">Uncharacterized protein</fullName>
    </submittedName>
</protein>